<sequence>MVRSSFEALALSDRRSLDQNFRRGSHLSHNGLGPDVVEIHHPGGSNYQTDYNNQKYSPLRIRVRHQYPRPPSAEDSVVHQVPQTYTLHGGTAEITRYPHDDPYYRYQYLAPALVPHAYAANQEKLILTDIHQRPSQDYLNKEEGVAAKTIVEMPTSEKFLFIFLIFALTMSSILLAICLIACISNAVRVARAEEEDLPEFFPGGIDGPSAFPNGGRFGIHPPTNFNLSPQEAAKLEIQSMMMGKNGLPVSPAEAWSYATRPPIWQMEEEAEEEESEEEEEEV</sequence>
<reference evidence="1" key="1">
    <citation type="submission" date="2020-11" db="EMBL/GenBank/DDBJ databases">
        <authorList>
            <person name="Tran Van P."/>
        </authorList>
    </citation>
    <scope>NUCLEOTIDE SEQUENCE</scope>
</reference>
<name>A0A7R8WIY8_9CRUS</name>
<proteinExistence type="predicted"/>
<protein>
    <submittedName>
        <fullName evidence="1">Uncharacterized protein</fullName>
    </submittedName>
</protein>
<gene>
    <name evidence="1" type="ORF">CTOB1V02_LOCUS7511</name>
</gene>
<accession>A0A7R8WIY8</accession>
<dbReference type="EMBL" id="OB662191">
    <property type="protein sequence ID" value="CAD7229642.1"/>
    <property type="molecule type" value="Genomic_DNA"/>
</dbReference>
<dbReference type="AlphaFoldDB" id="A0A7R8WIY8"/>
<evidence type="ECO:0000313" key="1">
    <source>
        <dbReference type="EMBL" id="CAD7229642.1"/>
    </source>
</evidence>
<organism evidence="1">
    <name type="scientific">Cyprideis torosa</name>
    <dbReference type="NCBI Taxonomy" id="163714"/>
    <lineage>
        <taxon>Eukaryota</taxon>
        <taxon>Metazoa</taxon>
        <taxon>Ecdysozoa</taxon>
        <taxon>Arthropoda</taxon>
        <taxon>Crustacea</taxon>
        <taxon>Oligostraca</taxon>
        <taxon>Ostracoda</taxon>
        <taxon>Podocopa</taxon>
        <taxon>Podocopida</taxon>
        <taxon>Cytherocopina</taxon>
        <taxon>Cytheroidea</taxon>
        <taxon>Cytherideidae</taxon>
        <taxon>Cyprideis</taxon>
    </lineage>
</organism>